<feature type="non-terminal residue" evidence="1">
    <location>
        <position position="1"/>
    </location>
</feature>
<accession>X0YF21</accession>
<reference evidence="1" key="1">
    <citation type="journal article" date="2014" name="Front. Microbiol.">
        <title>High frequency of phylogenetically diverse reductive dehalogenase-homologous genes in deep subseafloor sedimentary metagenomes.</title>
        <authorList>
            <person name="Kawai M."/>
            <person name="Futagami T."/>
            <person name="Toyoda A."/>
            <person name="Takaki Y."/>
            <person name="Nishi S."/>
            <person name="Hori S."/>
            <person name="Arai W."/>
            <person name="Tsubouchi T."/>
            <person name="Morono Y."/>
            <person name="Uchiyama I."/>
            <person name="Ito T."/>
            <person name="Fujiyama A."/>
            <person name="Inagaki F."/>
            <person name="Takami H."/>
        </authorList>
    </citation>
    <scope>NUCLEOTIDE SEQUENCE</scope>
    <source>
        <strain evidence="1">Expedition CK06-06</strain>
    </source>
</reference>
<protein>
    <submittedName>
        <fullName evidence="1">Uncharacterized protein</fullName>
    </submittedName>
</protein>
<dbReference type="InterPro" id="IPR036278">
    <property type="entry name" value="Sialidase_sf"/>
</dbReference>
<gene>
    <name evidence="1" type="ORF">S01H1_70680</name>
</gene>
<dbReference type="AlphaFoldDB" id="X0YF21"/>
<evidence type="ECO:0000313" key="1">
    <source>
        <dbReference type="EMBL" id="GAG35426.1"/>
    </source>
</evidence>
<comment type="caution">
    <text evidence="1">The sequence shown here is derived from an EMBL/GenBank/DDBJ whole genome shotgun (WGS) entry which is preliminary data.</text>
</comment>
<dbReference type="SUPFAM" id="SSF50939">
    <property type="entry name" value="Sialidases"/>
    <property type="match status" value="1"/>
</dbReference>
<dbReference type="EMBL" id="BARS01047012">
    <property type="protein sequence ID" value="GAG35426.1"/>
    <property type="molecule type" value="Genomic_DNA"/>
</dbReference>
<sequence>DVLAPLYGMLPLGFFYERVYCRVTALNCEEAQTDLPLLRLAPPPENSDGQIVVWGAQDTTAAAWSPDYGDFWANIFPRGNIIDFALESNTILYFLDWAGLVQKMPYTGTAWSSAEPSVDTGDTQHMIAVQAEGKVFVAANAAATYPGAASTDGGATFDTFFQLLPTAGGNNHIAIDTNFDGNSTFFLADDNAAGTVYRNRWLGYLADNWADNDMMSVLNGAVGSGIGVPHATGQYGLQVAWTGAD</sequence>
<feature type="non-terminal residue" evidence="1">
    <location>
        <position position="245"/>
    </location>
</feature>
<organism evidence="1">
    <name type="scientific">marine sediment metagenome</name>
    <dbReference type="NCBI Taxonomy" id="412755"/>
    <lineage>
        <taxon>unclassified sequences</taxon>
        <taxon>metagenomes</taxon>
        <taxon>ecological metagenomes</taxon>
    </lineage>
</organism>
<name>X0YF21_9ZZZZ</name>
<proteinExistence type="predicted"/>
<dbReference type="Gene3D" id="2.130.10.10">
    <property type="entry name" value="YVTN repeat-like/Quinoprotein amine dehydrogenase"/>
    <property type="match status" value="1"/>
</dbReference>
<dbReference type="InterPro" id="IPR015943">
    <property type="entry name" value="WD40/YVTN_repeat-like_dom_sf"/>
</dbReference>